<name>A0A0N7KQJ4_ORYSJ</name>
<feature type="region of interest" description="Disordered" evidence="1">
    <location>
        <begin position="73"/>
        <end position="98"/>
    </location>
</feature>
<keyword evidence="3" id="KW-1185">Reference proteome</keyword>
<dbReference type="AlphaFoldDB" id="A0A0N7KQJ4"/>
<evidence type="ECO:0000313" key="2">
    <source>
        <dbReference type="EMBL" id="BAT07386.1"/>
    </source>
</evidence>
<reference evidence="2 3" key="2">
    <citation type="journal article" date="2013" name="Plant Cell Physiol.">
        <title>Rice Annotation Project Database (RAP-DB): an integrative and interactive database for rice genomics.</title>
        <authorList>
            <person name="Sakai H."/>
            <person name="Lee S.S."/>
            <person name="Tanaka T."/>
            <person name="Numa H."/>
            <person name="Kim J."/>
            <person name="Kawahara Y."/>
            <person name="Wakimoto H."/>
            <person name="Yang C.C."/>
            <person name="Iwamoto M."/>
            <person name="Abe T."/>
            <person name="Yamada Y."/>
            <person name="Muto A."/>
            <person name="Inokuchi H."/>
            <person name="Ikemura T."/>
            <person name="Matsumoto T."/>
            <person name="Sasaki T."/>
            <person name="Itoh T."/>
        </authorList>
    </citation>
    <scope>NUCLEOTIDE SEQUENCE [LARGE SCALE GENOMIC DNA]</scope>
    <source>
        <strain evidence="3">cv. Nipponbare</strain>
    </source>
</reference>
<dbReference type="PaxDb" id="39947-A0A0N7KQJ4"/>
<dbReference type="Proteomes" id="UP000059680">
    <property type="component" value="Chromosome 9"/>
</dbReference>
<sequence length="133" mass="14591">MPVQRFEDLDEQYFMVNLDDDDFSRPENHHQDCVSTLTRTLPNLGTMPDELPIPGPMPSKLLNTGTYGTFAFLGDTSAPSSSSSNPAESTDPSDGLGRNQLEVEVEVLTKEQKLQAMVIVLVGQKLDASVKHV</sequence>
<proteinExistence type="predicted"/>
<evidence type="ECO:0000313" key="3">
    <source>
        <dbReference type="Proteomes" id="UP000059680"/>
    </source>
</evidence>
<feature type="compositionally biased region" description="Low complexity" evidence="1">
    <location>
        <begin position="75"/>
        <end position="93"/>
    </location>
</feature>
<protein>
    <submittedName>
        <fullName evidence="2">Os09g0311200 protein</fullName>
    </submittedName>
</protein>
<dbReference type="InParanoid" id="A0A0N7KQJ4"/>
<organism evidence="2 3">
    <name type="scientific">Oryza sativa subsp. japonica</name>
    <name type="common">Rice</name>
    <dbReference type="NCBI Taxonomy" id="39947"/>
    <lineage>
        <taxon>Eukaryota</taxon>
        <taxon>Viridiplantae</taxon>
        <taxon>Streptophyta</taxon>
        <taxon>Embryophyta</taxon>
        <taxon>Tracheophyta</taxon>
        <taxon>Spermatophyta</taxon>
        <taxon>Magnoliopsida</taxon>
        <taxon>Liliopsida</taxon>
        <taxon>Poales</taxon>
        <taxon>Poaceae</taxon>
        <taxon>BOP clade</taxon>
        <taxon>Oryzoideae</taxon>
        <taxon>Oryzeae</taxon>
        <taxon>Oryzinae</taxon>
        <taxon>Oryza</taxon>
        <taxon>Oryza sativa</taxon>
    </lineage>
</organism>
<evidence type="ECO:0000256" key="1">
    <source>
        <dbReference type="SAM" id="MobiDB-lite"/>
    </source>
</evidence>
<reference evidence="2 3" key="3">
    <citation type="journal article" date="2013" name="Rice">
        <title>Improvement of the Oryza sativa Nipponbare reference genome using next generation sequence and optical map data.</title>
        <authorList>
            <person name="Kawahara Y."/>
            <person name="de la Bastide M."/>
            <person name="Hamilton J.P."/>
            <person name="Kanamori H."/>
            <person name="McCombie W.R."/>
            <person name="Ouyang S."/>
            <person name="Schwartz D.C."/>
            <person name="Tanaka T."/>
            <person name="Wu J."/>
            <person name="Zhou S."/>
            <person name="Childs K.L."/>
            <person name="Davidson R.M."/>
            <person name="Lin H."/>
            <person name="Quesada-Ocampo L."/>
            <person name="Vaillancourt B."/>
            <person name="Sakai H."/>
            <person name="Lee S.S."/>
            <person name="Kim J."/>
            <person name="Numa H."/>
            <person name="Itoh T."/>
            <person name="Buell C.R."/>
            <person name="Matsumoto T."/>
        </authorList>
    </citation>
    <scope>NUCLEOTIDE SEQUENCE [LARGE SCALE GENOMIC DNA]</scope>
    <source>
        <strain evidence="3">cv. Nipponbare</strain>
    </source>
</reference>
<accession>A0A0N7KQJ4</accession>
<reference evidence="3" key="1">
    <citation type="journal article" date="2005" name="Nature">
        <title>The map-based sequence of the rice genome.</title>
        <authorList>
            <consortium name="International rice genome sequencing project (IRGSP)"/>
            <person name="Matsumoto T."/>
            <person name="Wu J."/>
            <person name="Kanamori H."/>
            <person name="Katayose Y."/>
            <person name="Fujisawa M."/>
            <person name="Namiki N."/>
            <person name="Mizuno H."/>
            <person name="Yamamoto K."/>
            <person name="Antonio B.A."/>
            <person name="Baba T."/>
            <person name="Sakata K."/>
            <person name="Nagamura Y."/>
            <person name="Aoki H."/>
            <person name="Arikawa K."/>
            <person name="Arita K."/>
            <person name="Bito T."/>
            <person name="Chiden Y."/>
            <person name="Fujitsuka N."/>
            <person name="Fukunaka R."/>
            <person name="Hamada M."/>
            <person name="Harada C."/>
            <person name="Hayashi A."/>
            <person name="Hijishita S."/>
            <person name="Honda M."/>
            <person name="Hosokawa S."/>
            <person name="Ichikawa Y."/>
            <person name="Idonuma A."/>
            <person name="Iijima M."/>
            <person name="Ikeda M."/>
            <person name="Ikeno M."/>
            <person name="Ito K."/>
            <person name="Ito S."/>
            <person name="Ito T."/>
            <person name="Ito Y."/>
            <person name="Ito Y."/>
            <person name="Iwabuchi A."/>
            <person name="Kamiya K."/>
            <person name="Karasawa W."/>
            <person name="Kurita K."/>
            <person name="Katagiri S."/>
            <person name="Kikuta A."/>
            <person name="Kobayashi H."/>
            <person name="Kobayashi N."/>
            <person name="Machita K."/>
            <person name="Maehara T."/>
            <person name="Masukawa M."/>
            <person name="Mizubayashi T."/>
            <person name="Mukai Y."/>
            <person name="Nagasaki H."/>
            <person name="Nagata Y."/>
            <person name="Naito S."/>
            <person name="Nakashima M."/>
            <person name="Nakama Y."/>
            <person name="Nakamichi Y."/>
            <person name="Nakamura M."/>
            <person name="Meguro A."/>
            <person name="Negishi M."/>
            <person name="Ohta I."/>
            <person name="Ohta T."/>
            <person name="Okamoto M."/>
            <person name="Ono N."/>
            <person name="Saji S."/>
            <person name="Sakaguchi M."/>
            <person name="Sakai K."/>
            <person name="Shibata M."/>
            <person name="Shimokawa T."/>
            <person name="Song J."/>
            <person name="Takazaki Y."/>
            <person name="Terasawa K."/>
            <person name="Tsugane M."/>
            <person name="Tsuji K."/>
            <person name="Ueda S."/>
            <person name="Waki K."/>
            <person name="Yamagata H."/>
            <person name="Yamamoto M."/>
            <person name="Yamamoto S."/>
            <person name="Yamane H."/>
            <person name="Yoshiki S."/>
            <person name="Yoshihara R."/>
            <person name="Yukawa K."/>
            <person name="Zhong H."/>
            <person name="Yano M."/>
            <person name="Yuan Q."/>
            <person name="Ouyang S."/>
            <person name="Liu J."/>
            <person name="Jones K.M."/>
            <person name="Gansberger K."/>
            <person name="Moffat K."/>
            <person name="Hill J."/>
            <person name="Bera J."/>
            <person name="Fadrosh D."/>
            <person name="Jin S."/>
            <person name="Johri S."/>
            <person name="Kim M."/>
            <person name="Overton L."/>
            <person name="Reardon M."/>
            <person name="Tsitrin T."/>
            <person name="Vuong H."/>
            <person name="Weaver B."/>
            <person name="Ciecko A."/>
            <person name="Tallon L."/>
            <person name="Jackson J."/>
            <person name="Pai G."/>
            <person name="Aken S.V."/>
            <person name="Utterback T."/>
            <person name="Reidmuller S."/>
            <person name="Feldblyum T."/>
            <person name="Hsiao J."/>
            <person name="Zismann V."/>
            <person name="Iobst S."/>
            <person name="de Vazeille A.R."/>
            <person name="Buell C.R."/>
            <person name="Ying K."/>
            <person name="Li Y."/>
            <person name="Lu T."/>
            <person name="Huang Y."/>
            <person name="Zhao Q."/>
            <person name="Feng Q."/>
            <person name="Zhang L."/>
            <person name="Zhu J."/>
            <person name="Weng Q."/>
            <person name="Mu J."/>
            <person name="Lu Y."/>
            <person name="Fan D."/>
            <person name="Liu Y."/>
            <person name="Guan J."/>
            <person name="Zhang Y."/>
            <person name="Yu S."/>
            <person name="Liu X."/>
            <person name="Zhang Y."/>
            <person name="Hong G."/>
            <person name="Han B."/>
            <person name="Choisne N."/>
            <person name="Demange N."/>
            <person name="Orjeda G."/>
            <person name="Samain S."/>
            <person name="Cattolico L."/>
            <person name="Pelletier E."/>
            <person name="Couloux A."/>
            <person name="Segurens B."/>
            <person name="Wincker P."/>
            <person name="D'Hont A."/>
            <person name="Scarpelli C."/>
            <person name="Weissenbach J."/>
            <person name="Salanoubat M."/>
            <person name="Quetier F."/>
            <person name="Yu Y."/>
            <person name="Kim H.R."/>
            <person name="Rambo T."/>
            <person name="Currie J."/>
            <person name="Collura K."/>
            <person name="Luo M."/>
            <person name="Yang T."/>
            <person name="Ammiraju J.S.S."/>
            <person name="Engler F."/>
            <person name="Soderlund C."/>
            <person name="Wing R.A."/>
            <person name="Palmer L.E."/>
            <person name="de la Bastide M."/>
            <person name="Spiegel L."/>
            <person name="Nascimento L."/>
            <person name="Zutavern T."/>
            <person name="O'Shaughnessy A."/>
            <person name="Dike S."/>
            <person name="Dedhia N."/>
            <person name="Preston R."/>
            <person name="Balija V."/>
            <person name="McCombie W.R."/>
            <person name="Chow T."/>
            <person name="Chen H."/>
            <person name="Chung M."/>
            <person name="Chen C."/>
            <person name="Shaw J."/>
            <person name="Wu H."/>
            <person name="Hsiao K."/>
            <person name="Chao Y."/>
            <person name="Chu M."/>
            <person name="Cheng C."/>
            <person name="Hour A."/>
            <person name="Lee P."/>
            <person name="Lin S."/>
            <person name="Lin Y."/>
            <person name="Liou J."/>
            <person name="Liu S."/>
            <person name="Hsing Y."/>
            <person name="Raghuvanshi S."/>
            <person name="Mohanty A."/>
            <person name="Bharti A.K."/>
            <person name="Gaur A."/>
            <person name="Gupta V."/>
            <person name="Kumar D."/>
            <person name="Ravi V."/>
            <person name="Vij S."/>
            <person name="Kapur A."/>
            <person name="Khurana P."/>
            <person name="Khurana P."/>
            <person name="Khurana J.P."/>
            <person name="Tyagi A.K."/>
            <person name="Gaikwad K."/>
            <person name="Singh A."/>
            <person name="Dalal V."/>
            <person name="Srivastava S."/>
            <person name="Dixit A."/>
            <person name="Pal A.K."/>
            <person name="Ghazi I.A."/>
            <person name="Yadav M."/>
            <person name="Pandit A."/>
            <person name="Bhargava A."/>
            <person name="Sureshbabu K."/>
            <person name="Batra K."/>
            <person name="Sharma T.R."/>
            <person name="Mohapatra T."/>
            <person name="Singh N.K."/>
            <person name="Messing J."/>
            <person name="Nelson A.B."/>
            <person name="Fuks G."/>
            <person name="Kavchok S."/>
            <person name="Keizer G."/>
            <person name="Linton E."/>
            <person name="Llaca V."/>
            <person name="Song R."/>
            <person name="Tanyolac B."/>
            <person name="Young S."/>
            <person name="Ho-Il K."/>
            <person name="Hahn J.H."/>
            <person name="Sangsakoo G."/>
            <person name="Vanavichit A."/>
            <person name="de Mattos Luiz.A.T."/>
            <person name="Zimmer P.D."/>
            <person name="Malone G."/>
            <person name="Dellagostin O."/>
            <person name="de Oliveira A.C."/>
            <person name="Bevan M."/>
            <person name="Bancroft I."/>
            <person name="Minx P."/>
            <person name="Cordum H."/>
            <person name="Wilson R."/>
            <person name="Cheng Z."/>
            <person name="Jin W."/>
            <person name="Jiang J."/>
            <person name="Leong S.A."/>
            <person name="Iwama H."/>
            <person name="Gojobori T."/>
            <person name="Itoh T."/>
            <person name="Niimura Y."/>
            <person name="Fujii Y."/>
            <person name="Habara T."/>
            <person name="Sakai H."/>
            <person name="Sato Y."/>
            <person name="Wilson G."/>
            <person name="Kumar K."/>
            <person name="McCouch S."/>
            <person name="Juretic N."/>
            <person name="Hoen D."/>
            <person name="Wright S."/>
            <person name="Bruskiewich R."/>
            <person name="Bureau T."/>
            <person name="Miyao A."/>
            <person name="Hirochika H."/>
            <person name="Nishikawa T."/>
            <person name="Kadowaki K."/>
            <person name="Sugiura M."/>
            <person name="Burr B."/>
            <person name="Sasaki T."/>
        </authorList>
    </citation>
    <scope>NUCLEOTIDE SEQUENCE [LARGE SCALE GENOMIC DNA]</scope>
    <source>
        <strain evidence="3">cv. Nipponbare</strain>
    </source>
</reference>
<gene>
    <name evidence="2" type="ordered locus">Os09g0311200</name>
    <name evidence="2" type="ORF">OSNPB_090311200</name>
</gene>
<dbReference type="EMBL" id="AP014965">
    <property type="protein sequence ID" value="BAT07386.1"/>
    <property type="molecule type" value="Genomic_DNA"/>
</dbReference>